<dbReference type="AlphaFoldDB" id="A0A9N9E8H7"/>
<feature type="non-terminal residue" evidence="1">
    <location>
        <position position="1"/>
    </location>
</feature>
<gene>
    <name evidence="1" type="ORF">POCULU_LOCUS10832</name>
</gene>
<evidence type="ECO:0000313" key="1">
    <source>
        <dbReference type="EMBL" id="CAG8668486.1"/>
    </source>
</evidence>
<protein>
    <submittedName>
        <fullName evidence="1">1387_t:CDS:1</fullName>
    </submittedName>
</protein>
<name>A0A9N9E8H7_9GLOM</name>
<organism evidence="1 2">
    <name type="scientific">Paraglomus occultum</name>
    <dbReference type="NCBI Taxonomy" id="144539"/>
    <lineage>
        <taxon>Eukaryota</taxon>
        <taxon>Fungi</taxon>
        <taxon>Fungi incertae sedis</taxon>
        <taxon>Mucoromycota</taxon>
        <taxon>Glomeromycotina</taxon>
        <taxon>Glomeromycetes</taxon>
        <taxon>Paraglomerales</taxon>
        <taxon>Paraglomeraceae</taxon>
        <taxon>Paraglomus</taxon>
    </lineage>
</organism>
<feature type="non-terminal residue" evidence="1">
    <location>
        <position position="50"/>
    </location>
</feature>
<sequence length="50" mass="5280">KKFGILSDDRSNRVDEVETGLDLCRTGPVVETVSFPTDLLSLAAAASVVS</sequence>
<reference evidence="1" key="1">
    <citation type="submission" date="2021-06" db="EMBL/GenBank/DDBJ databases">
        <authorList>
            <person name="Kallberg Y."/>
            <person name="Tangrot J."/>
            <person name="Rosling A."/>
        </authorList>
    </citation>
    <scope>NUCLEOTIDE SEQUENCE</scope>
    <source>
        <strain evidence="1">IA702</strain>
    </source>
</reference>
<evidence type="ECO:0000313" key="2">
    <source>
        <dbReference type="Proteomes" id="UP000789572"/>
    </source>
</evidence>
<dbReference type="EMBL" id="CAJVPJ010006393">
    <property type="protein sequence ID" value="CAG8668486.1"/>
    <property type="molecule type" value="Genomic_DNA"/>
</dbReference>
<comment type="caution">
    <text evidence="1">The sequence shown here is derived from an EMBL/GenBank/DDBJ whole genome shotgun (WGS) entry which is preliminary data.</text>
</comment>
<proteinExistence type="predicted"/>
<keyword evidence="2" id="KW-1185">Reference proteome</keyword>
<accession>A0A9N9E8H7</accession>
<dbReference type="Proteomes" id="UP000789572">
    <property type="component" value="Unassembled WGS sequence"/>
</dbReference>